<evidence type="ECO:0000259" key="3">
    <source>
        <dbReference type="PROSITE" id="PS50930"/>
    </source>
</evidence>
<evidence type="ECO:0000259" key="2">
    <source>
        <dbReference type="PROSITE" id="PS50110"/>
    </source>
</evidence>
<dbReference type="OrthoDB" id="1646880at2"/>
<dbReference type="Proteomes" id="UP000199306">
    <property type="component" value="Unassembled WGS sequence"/>
</dbReference>
<sequence>MGKKLQCIFVEDEAPARDLLRSYAERTPTLEVLDIFENAHAAADFLALNDVDLIFTDVTMPRFSGLDMIRTLRKKPFIVIITANPEYAVDGYDLEIVDFLLKPVSFDRFVRSVNKVFTSLENTSSSKKEEDPEDEDEYSVSSIYVKESGKVIRVDYDEIVAVEGLKDYVKIITSDRAVVTYITMKKLEENILPKNKFIRIHKSFIVKIDQIRSVDAGNSSIELRNKSELPIGPQYKENLLNRLKPIN</sequence>
<keyword evidence="4" id="KW-0238">DNA-binding</keyword>
<dbReference type="PROSITE" id="PS50930">
    <property type="entry name" value="HTH_LYTTR"/>
    <property type="match status" value="1"/>
</dbReference>
<dbReference type="RefSeq" id="WP_092017251.1">
    <property type="nucleotide sequence ID" value="NZ_FOXH01000006.1"/>
</dbReference>
<evidence type="ECO:0000313" key="4">
    <source>
        <dbReference type="EMBL" id="SFP83907.1"/>
    </source>
</evidence>
<keyword evidence="1" id="KW-0597">Phosphoprotein</keyword>
<dbReference type="PROSITE" id="PS50110">
    <property type="entry name" value="RESPONSE_REGULATORY"/>
    <property type="match status" value="1"/>
</dbReference>
<dbReference type="SMART" id="SM00850">
    <property type="entry name" value="LytTR"/>
    <property type="match status" value="1"/>
</dbReference>
<dbReference type="SUPFAM" id="SSF52172">
    <property type="entry name" value="CheY-like"/>
    <property type="match status" value="1"/>
</dbReference>
<keyword evidence="5" id="KW-1185">Reference proteome</keyword>
<evidence type="ECO:0000256" key="1">
    <source>
        <dbReference type="PROSITE-ProRule" id="PRU00169"/>
    </source>
</evidence>
<dbReference type="PANTHER" id="PTHR37299:SF1">
    <property type="entry name" value="STAGE 0 SPORULATION PROTEIN A HOMOLOG"/>
    <property type="match status" value="1"/>
</dbReference>
<dbReference type="InterPro" id="IPR011006">
    <property type="entry name" value="CheY-like_superfamily"/>
</dbReference>
<reference evidence="4 5" key="1">
    <citation type="submission" date="2016-10" db="EMBL/GenBank/DDBJ databases">
        <authorList>
            <person name="de Groot N.N."/>
        </authorList>
    </citation>
    <scope>NUCLEOTIDE SEQUENCE [LARGE SCALE GENOMIC DNA]</scope>
    <source>
        <strain evidence="5">E92,LMG 26720,CCM 7988</strain>
    </source>
</reference>
<dbReference type="InterPro" id="IPR001789">
    <property type="entry name" value="Sig_transdc_resp-reg_receiver"/>
</dbReference>
<dbReference type="AlphaFoldDB" id="A0A1I5TMR3"/>
<dbReference type="InterPro" id="IPR046947">
    <property type="entry name" value="LytR-like"/>
</dbReference>
<dbReference type="GO" id="GO:0000156">
    <property type="term" value="F:phosphorelay response regulator activity"/>
    <property type="evidence" value="ECO:0007669"/>
    <property type="project" value="InterPro"/>
</dbReference>
<dbReference type="EMBL" id="FOXH01000006">
    <property type="protein sequence ID" value="SFP83907.1"/>
    <property type="molecule type" value="Genomic_DNA"/>
</dbReference>
<dbReference type="PANTHER" id="PTHR37299">
    <property type="entry name" value="TRANSCRIPTIONAL REGULATOR-RELATED"/>
    <property type="match status" value="1"/>
</dbReference>
<dbReference type="GO" id="GO:0003677">
    <property type="term" value="F:DNA binding"/>
    <property type="evidence" value="ECO:0007669"/>
    <property type="project" value="UniProtKB-KW"/>
</dbReference>
<protein>
    <submittedName>
        <fullName evidence="4">DNA-binding response regulator, LytR/AlgR family</fullName>
    </submittedName>
</protein>
<feature type="modified residue" description="4-aspartylphosphate" evidence="1">
    <location>
        <position position="57"/>
    </location>
</feature>
<dbReference type="STRING" id="1079859.SAMN04515674_106103"/>
<dbReference type="Pfam" id="PF04397">
    <property type="entry name" value="LytTR"/>
    <property type="match status" value="1"/>
</dbReference>
<dbReference type="SMART" id="SM00448">
    <property type="entry name" value="REC"/>
    <property type="match status" value="1"/>
</dbReference>
<dbReference type="InterPro" id="IPR007492">
    <property type="entry name" value="LytTR_DNA-bd_dom"/>
</dbReference>
<evidence type="ECO:0000313" key="5">
    <source>
        <dbReference type="Proteomes" id="UP000199306"/>
    </source>
</evidence>
<organism evidence="4 5">
    <name type="scientific">Pseudarcicella hirudinis</name>
    <dbReference type="NCBI Taxonomy" id="1079859"/>
    <lineage>
        <taxon>Bacteria</taxon>
        <taxon>Pseudomonadati</taxon>
        <taxon>Bacteroidota</taxon>
        <taxon>Cytophagia</taxon>
        <taxon>Cytophagales</taxon>
        <taxon>Flectobacillaceae</taxon>
        <taxon>Pseudarcicella</taxon>
    </lineage>
</organism>
<dbReference type="Gene3D" id="3.40.50.2300">
    <property type="match status" value="1"/>
</dbReference>
<proteinExistence type="predicted"/>
<dbReference type="Gene3D" id="2.40.50.1020">
    <property type="entry name" value="LytTr DNA-binding domain"/>
    <property type="match status" value="1"/>
</dbReference>
<gene>
    <name evidence="4" type="ORF">SAMN04515674_106103</name>
</gene>
<feature type="domain" description="HTH LytTR-type" evidence="3">
    <location>
        <begin position="143"/>
        <end position="245"/>
    </location>
</feature>
<feature type="domain" description="Response regulatory" evidence="2">
    <location>
        <begin position="6"/>
        <end position="117"/>
    </location>
</feature>
<dbReference type="Pfam" id="PF00072">
    <property type="entry name" value="Response_reg"/>
    <property type="match status" value="1"/>
</dbReference>
<accession>A0A1I5TMR3</accession>
<name>A0A1I5TMR3_9BACT</name>